<evidence type="ECO:0000313" key="2">
    <source>
        <dbReference type="Proteomes" id="UP000709295"/>
    </source>
</evidence>
<protein>
    <submittedName>
        <fullName evidence="1">Uncharacterized protein</fullName>
    </submittedName>
</protein>
<keyword evidence="2" id="KW-1185">Reference proteome</keyword>
<comment type="caution">
    <text evidence="1">The sequence shown here is derived from an EMBL/GenBank/DDBJ whole genome shotgun (WGS) entry which is preliminary data.</text>
</comment>
<proteinExistence type="predicted"/>
<reference evidence="1" key="1">
    <citation type="submission" date="2021-01" db="EMBL/GenBank/DDBJ databases">
        <title>Phytophthora aleatoria, a newly-described species from Pinus radiata is distinct from Phytophthora cactorum isolates based on comparative genomics.</title>
        <authorList>
            <person name="Mcdougal R."/>
            <person name="Panda P."/>
            <person name="Williams N."/>
            <person name="Studholme D.J."/>
        </authorList>
    </citation>
    <scope>NUCLEOTIDE SEQUENCE</scope>
    <source>
        <strain evidence="1">NZFS 4037</strain>
    </source>
</reference>
<dbReference type="EMBL" id="JAENGY010001849">
    <property type="protein sequence ID" value="KAG6946619.1"/>
    <property type="molecule type" value="Genomic_DNA"/>
</dbReference>
<sequence>IALRSDIGAVQGNIKAVFTILAHQKENEYADWFEKIYLDDRCAIPALLPSHNALESHNGDIKTCEVTSKKANTGVVLNDSIPGVFAMVAQDTPSGPFGHTCK</sequence>
<accession>A0A8J5MD44</accession>
<dbReference type="AlphaFoldDB" id="A0A8J5MD44"/>
<gene>
    <name evidence="1" type="ORF">JG688_00015956</name>
</gene>
<feature type="non-terminal residue" evidence="1">
    <location>
        <position position="1"/>
    </location>
</feature>
<name>A0A8J5MD44_9STRA</name>
<dbReference type="Proteomes" id="UP000709295">
    <property type="component" value="Unassembled WGS sequence"/>
</dbReference>
<evidence type="ECO:0000313" key="1">
    <source>
        <dbReference type="EMBL" id="KAG6946619.1"/>
    </source>
</evidence>
<organism evidence="1 2">
    <name type="scientific">Phytophthora aleatoria</name>
    <dbReference type="NCBI Taxonomy" id="2496075"/>
    <lineage>
        <taxon>Eukaryota</taxon>
        <taxon>Sar</taxon>
        <taxon>Stramenopiles</taxon>
        <taxon>Oomycota</taxon>
        <taxon>Peronosporomycetes</taxon>
        <taxon>Peronosporales</taxon>
        <taxon>Peronosporaceae</taxon>
        <taxon>Phytophthora</taxon>
    </lineage>
</organism>
<feature type="non-terminal residue" evidence="1">
    <location>
        <position position="102"/>
    </location>
</feature>